<proteinExistence type="predicted"/>
<organism evidence="3 4">
    <name type="scientific">Poseidonibacter ostreae</name>
    <dbReference type="NCBI Taxonomy" id="2654171"/>
    <lineage>
        <taxon>Bacteria</taxon>
        <taxon>Pseudomonadati</taxon>
        <taxon>Campylobacterota</taxon>
        <taxon>Epsilonproteobacteria</taxon>
        <taxon>Campylobacterales</taxon>
        <taxon>Arcobacteraceae</taxon>
        <taxon>Poseidonibacter</taxon>
    </lineage>
</organism>
<keyword evidence="4" id="KW-1185">Reference proteome</keyword>
<evidence type="ECO:0000313" key="4">
    <source>
        <dbReference type="Proteomes" id="UP000461010"/>
    </source>
</evidence>
<evidence type="ECO:0000256" key="1">
    <source>
        <dbReference type="ARBA" id="ARBA00023172"/>
    </source>
</evidence>
<evidence type="ECO:0008006" key="5">
    <source>
        <dbReference type="Google" id="ProtNLM"/>
    </source>
</evidence>
<sequence length="1009" mass="119065">MGYKKKDILDELTNLGYSDLIISKKNKLFIEYLKEKDIDKNILTDTSMKELWEDCFNEELSEKSIKPKHKFLTGRKQNFRIDYVDKLPPLNTYSNTILILNKEKNNALINWKSFKKEYYGSSVAFYDLKESDFKLNDTTIDYTLILELISTKDESIKKENSQKKLYLCFFLFLAGKGYALIPSIYIYSTDAFFFNATNLKILEFFQKTHFFLTKPKQSHLIDNELKSNNKAKYIFYLRFSYLVNGNNDELINITNADISKVFLNLKNSTKSNKMTEDNENPIRKILSWQGALNIYETKRLANEIKLTPLEILSKTTEVDEYLLDLFAKYFSNKKSSPQEIKLTKLIVLFLQYLTNTMKEITFEKLRFFFATSIIDRSNFENEINSGFLKYLKNSNSGKSVQQKLQLIVFQVIESSDKYAGSYPKSHLVKLDFKPKKRAIARLAFDKRIIHQMKKICLYNPPRDNYYIKTNFEQKNKIWKHFDTVEPQLPIMLFTHLCLPWRTEHIISMDRNNFLVKDEKNNIIAWQITTDKNQDNDFQIEREFIDNVFYFEDDKYDSIDVMELLNETIDHSKNSFPSLKPLLRKENTNWGKIEPILCRNSAIGFITIEIYTGYYYKVLLKALFELGYSNEEINYYLQLTDSGKEYFKNNLFEFKSIDNLTLGNIKKYFSSEHYGPHSLRKTNITYLVKQGKVFEFILKLSGHTGHSTVLQVYIDFNFLSKLSIREDMETNILEKFGQKDDNTRSTARDIMKNLRKYHLEDKNKIIKILEKKDLFFSPYILSKNKKYVEKNKDILSTTLSPIFWQDLTTGICTSALNCPESLINCCSICPYFITGPIFIDSINSKIMQLSTRITEYYRIIEDNLINENLNHNEAVLYEEELNLLLAQNYGYTRIIELFNNIIYSYIQEDEHKNNNLPAINNFSLIKYDHIPFYNAQLEIYKSSKKNDEKNLDTKFAIEEVYKKILELILLDEIPKDVFYNNLMDKEKIINTFITYVNESTLSSKVIKLLK</sequence>
<dbReference type="SUPFAM" id="SSF56349">
    <property type="entry name" value="DNA breaking-rejoining enzymes"/>
    <property type="match status" value="1"/>
</dbReference>
<dbReference type="InterPro" id="IPR013762">
    <property type="entry name" value="Integrase-like_cat_sf"/>
</dbReference>
<dbReference type="Proteomes" id="UP000461010">
    <property type="component" value="Unassembled WGS sequence"/>
</dbReference>
<protein>
    <recommendedName>
        <fullName evidence="5">Tyr recombinase domain-containing protein</fullName>
    </recommendedName>
</protein>
<feature type="transmembrane region" description="Helical" evidence="2">
    <location>
        <begin position="165"/>
        <end position="187"/>
    </location>
</feature>
<comment type="caution">
    <text evidence="3">The sequence shown here is derived from an EMBL/GenBank/DDBJ whole genome shotgun (WGS) entry which is preliminary data.</text>
</comment>
<dbReference type="Gene3D" id="1.10.443.10">
    <property type="entry name" value="Intergrase catalytic core"/>
    <property type="match status" value="1"/>
</dbReference>
<keyword evidence="2" id="KW-0812">Transmembrane</keyword>
<gene>
    <name evidence="3" type="ORF">GBG18_06610</name>
</gene>
<keyword evidence="1" id="KW-0233">DNA recombination</keyword>
<keyword evidence="2" id="KW-1133">Transmembrane helix</keyword>
<accession>A0ABQ6VLQ8</accession>
<evidence type="ECO:0000313" key="3">
    <source>
        <dbReference type="EMBL" id="KAB7891529.1"/>
    </source>
</evidence>
<reference evidence="3 4" key="1">
    <citation type="submission" date="2019-10" db="EMBL/GenBank/DDBJ databases">
        <title>Poseidonibacter ostreae sp. nov., isolated from the gut of the Ostrea denselamellosa.</title>
        <authorList>
            <person name="Choi A."/>
        </authorList>
    </citation>
    <scope>NUCLEOTIDE SEQUENCE [LARGE SCALE GENOMIC DNA]</scope>
    <source>
        <strain evidence="3 4">SJOD-M-5</strain>
    </source>
</reference>
<dbReference type="InterPro" id="IPR011010">
    <property type="entry name" value="DNA_brk_join_enz"/>
</dbReference>
<evidence type="ECO:0000256" key="2">
    <source>
        <dbReference type="SAM" id="Phobius"/>
    </source>
</evidence>
<dbReference type="EMBL" id="WFKJ01000016">
    <property type="protein sequence ID" value="KAB7891529.1"/>
    <property type="molecule type" value="Genomic_DNA"/>
</dbReference>
<dbReference type="RefSeq" id="WP_152189548.1">
    <property type="nucleotide sequence ID" value="NZ_WFKJ01000016.1"/>
</dbReference>
<keyword evidence="2" id="KW-0472">Membrane</keyword>
<name>A0ABQ6VLQ8_9BACT</name>